<dbReference type="AlphaFoldDB" id="A0A397SPH3"/>
<dbReference type="PANTHER" id="PTHR44329">
    <property type="entry name" value="SERINE/THREONINE-PROTEIN KINASE TNNI3K-RELATED"/>
    <property type="match status" value="1"/>
</dbReference>
<reference evidence="2 3" key="1">
    <citation type="submission" date="2018-06" db="EMBL/GenBank/DDBJ databases">
        <title>Comparative genomics reveals the genomic features of Rhizophagus irregularis, R. cerebriforme, R. diaphanum and Gigaspora rosea, and their symbiotic lifestyle signature.</title>
        <authorList>
            <person name="Morin E."/>
            <person name="San Clemente H."/>
            <person name="Chen E.C.H."/>
            <person name="De La Providencia I."/>
            <person name="Hainaut M."/>
            <person name="Kuo A."/>
            <person name="Kohler A."/>
            <person name="Murat C."/>
            <person name="Tang N."/>
            <person name="Roy S."/>
            <person name="Loubradou J."/>
            <person name="Henrissat B."/>
            <person name="Grigoriev I.V."/>
            <person name="Corradi N."/>
            <person name="Roux C."/>
            <person name="Martin F.M."/>
        </authorList>
    </citation>
    <scope>NUCLEOTIDE SEQUENCE [LARGE SCALE GENOMIC DNA]</scope>
    <source>
        <strain evidence="2 3">DAOM 227022</strain>
    </source>
</reference>
<feature type="domain" description="Protein kinase" evidence="1">
    <location>
        <begin position="1"/>
        <end position="144"/>
    </location>
</feature>
<dbReference type="PANTHER" id="PTHR44329:SF6">
    <property type="entry name" value="RECEPTOR-INTERACTING SERINE_THREONINE-PROTEIN KINASE 1"/>
    <property type="match status" value="1"/>
</dbReference>
<name>A0A397SPH3_9GLOM</name>
<accession>A0A397SPH3</accession>
<dbReference type="InterPro" id="IPR000719">
    <property type="entry name" value="Prot_kinase_dom"/>
</dbReference>
<dbReference type="InterPro" id="IPR001245">
    <property type="entry name" value="Ser-Thr/Tyr_kinase_cat_dom"/>
</dbReference>
<feature type="non-terminal residue" evidence="2">
    <location>
        <position position="144"/>
    </location>
</feature>
<dbReference type="SUPFAM" id="SSF56112">
    <property type="entry name" value="Protein kinase-like (PK-like)"/>
    <property type="match status" value="1"/>
</dbReference>
<evidence type="ECO:0000313" key="3">
    <source>
        <dbReference type="Proteomes" id="UP000265703"/>
    </source>
</evidence>
<proteinExistence type="predicted"/>
<gene>
    <name evidence="2" type="ORF">C1645_668675</name>
</gene>
<evidence type="ECO:0000313" key="2">
    <source>
        <dbReference type="EMBL" id="RIA85847.1"/>
    </source>
</evidence>
<dbReference type="InterPro" id="IPR011009">
    <property type="entry name" value="Kinase-like_dom_sf"/>
</dbReference>
<dbReference type="GO" id="GO:0004713">
    <property type="term" value="F:protein tyrosine kinase activity"/>
    <property type="evidence" value="ECO:0007669"/>
    <property type="project" value="InterPro"/>
</dbReference>
<dbReference type="Proteomes" id="UP000265703">
    <property type="component" value="Unassembled WGS sequence"/>
</dbReference>
<dbReference type="GO" id="GO:0004674">
    <property type="term" value="F:protein serine/threonine kinase activity"/>
    <property type="evidence" value="ECO:0007669"/>
    <property type="project" value="TreeGrafter"/>
</dbReference>
<keyword evidence="3" id="KW-1185">Reference proteome</keyword>
<dbReference type="InterPro" id="IPR020635">
    <property type="entry name" value="Tyr_kinase_cat_dom"/>
</dbReference>
<dbReference type="SMART" id="SM00219">
    <property type="entry name" value="TyrKc"/>
    <property type="match status" value="1"/>
</dbReference>
<comment type="caution">
    <text evidence="2">The sequence shown here is derived from an EMBL/GenBank/DDBJ whole genome shotgun (WGS) entry which is preliminary data.</text>
</comment>
<dbReference type="PROSITE" id="PS50011">
    <property type="entry name" value="PROTEIN_KINASE_DOM"/>
    <property type="match status" value="1"/>
</dbReference>
<evidence type="ECO:0000259" key="1">
    <source>
        <dbReference type="PROSITE" id="PS50011"/>
    </source>
</evidence>
<organism evidence="2 3">
    <name type="scientific">Glomus cerebriforme</name>
    <dbReference type="NCBI Taxonomy" id="658196"/>
    <lineage>
        <taxon>Eukaryota</taxon>
        <taxon>Fungi</taxon>
        <taxon>Fungi incertae sedis</taxon>
        <taxon>Mucoromycota</taxon>
        <taxon>Glomeromycotina</taxon>
        <taxon>Glomeromycetes</taxon>
        <taxon>Glomerales</taxon>
        <taxon>Glomeraceae</taxon>
        <taxon>Glomus</taxon>
    </lineage>
</organism>
<dbReference type="Gene3D" id="1.10.510.10">
    <property type="entry name" value="Transferase(Phosphotransferase) domain 1"/>
    <property type="match status" value="1"/>
</dbReference>
<sequence length="144" mass="16800">LETIHNAKFIHRDFYSGNILLDLRYNSRRFQEHHWQIGDLGLSQPTNDTSNNEIYGVILYIAPEIFKGSKFSKESDIYSMGMIMWELTTGCKPFAHVEYDHTLIYKILDGERPEITEDTPECYADLMKSCWDSDPTKRLSITNI</sequence>
<dbReference type="InterPro" id="IPR051681">
    <property type="entry name" value="Ser/Thr_Kinases-Pseudokinases"/>
</dbReference>
<protein>
    <submittedName>
        <fullName evidence="2">Kinase-like domain-containing protein</fullName>
    </submittedName>
</protein>
<dbReference type="GO" id="GO:0005524">
    <property type="term" value="F:ATP binding"/>
    <property type="evidence" value="ECO:0007669"/>
    <property type="project" value="InterPro"/>
</dbReference>
<dbReference type="OrthoDB" id="10261027at2759"/>
<keyword evidence="2" id="KW-0418">Kinase</keyword>
<dbReference type="Pfam" id="PF07714">
    <property type="entry name" value="PK_Tyr_Ser-Thr"/>
    <property type="match status" value="1"/>
</dbReference>
<keyword evidence="2" id="KW-0808">Transferase</keyword>
<feature type="non-terminal residue" evidence="2">
    <location>
        <position position="1"/>
    </location>
</feature>
<dbReference type="EMBL" id="QKYT01000400">
    <property type="protein sequence ID" value="RIA85847.1"/>
    <property type="molecule type" value="Genomic_DNA"/>
</dbReference>